<comment type="similarity">
    <text evidence="2 6">Belongs to the class-I pyridoxal-phosphate-dependent aminotransferase family.</text>
</comment>
<dbReference type="Proteomes" id="UP000190080">
    <property type="component" value="Unassembled WGS sequence"/>
</dbReference>
<dbReference type="Gene3D" id="3.90.1150.10">
    <property type="entry name" value="Aspartate Aminotransferase, domain 1"/>
    <property type="match status" value="1"/>
</dbReference>
<keyword evidence="5" id="KW-0663">Pyridoxal phosphate</keyword>
<dbReference type="InterPro" id="IPR015421">
    <property type="entry name" value="PyrdxlP-dep_Trfase_major"/>
</dbReference>
<feature type="domain" description="Aminotransferase class I/classII large" evidence="7">
    <location>
        <begin position="31"/>
        <end position="384"/>
    </location>
</feature>
<evidence type="ECO:0000259" key="7">
    <source>
        <dbReference type="Pfam" id="PF00155"/>
    </source>
</evidence>
<dbReference type="PANTHER" id="PTHR46383:SF1">
    <property type="entry name" value="ASPARTATE AMINOTRANSFERASE"/>
    <property type="match status" value="1"/>
</dbReference>
<dbReference type="OrthoDB" id="9802328at2"/>
<protein>
    <recommendedName>
        <fullName evidence="6">Aminotransferase</fullName>
        <ecNumber evidence="6">2.6.1.-</ecNumber>
    </recommendedName>
</protein>
<dbReference type="InterPro" id="IPR004839">
    <property type="entry name" value="Aminotransferase_I/II_large"/>
</dbReference>
<comment type="caution">
    <text evidence="8">The sequence shown here is derived from an EMBL/GenBank/DDBJ whole genome shotgun (WGS) entry which is preliminary data.</text>
</comment>
<comment type="cofactor">
    <cofactor evidence="1 6">
        <name>pyridoxal 5'-phosphate</name>
        <dbReference type="ChEBI" id="CHEBI:597326"/>
    </cofactor>
</comment>
<reference evidence="8 9" key="1">
    <citation type="submission" date="2017-03" db="EMBL/GenBank/DDBJ databases">
        <title>Genome sequence of Clostridium oryzae DSM 28571.</title>
        <authorList>
            <person name="Poehlein A."/>
            <person name="Daniel R."/>
        </authorList>
    </citation>
    <scope>NUCLEOTIDE SEQUENCE [LARGE SCALE GENOMIC DNA]</scope>
    <source>
        <strain evidence="8 9">DSM 28571</strain>
    </source>
</reference>
<dbReference type="Pfam" id="PF00155">
    <property type="entry name" value="Aminotran_1_2"/>
    <property type="match status" value="1"/>
</dbReference>
<dbReference type="SUPFAM" id="SSF53383">
    <property type="entry name" value="PLP-dependent transferases"/>
    <property type="match status" value="1"/>
</dbReference>
<dbReference type="GO" id="GO:0006520">
    <property type="term" value="P:amino acid metabolic process"/>
    <property type="evidence" value="ECO:0007669"/>
    <property type="project" value="InterPro"/>
</dbReference>
<sequence length="392" mass="43692">MELSRLATKLQSSLTLEITAKAKKLKEEGIDVISFGAGEPDFNTPKYIIDEAKKAMDIGFTKYTSTSGISPLKKEIIKKFKNDNDLEYTEKQIIVSTGAKQCLSNVFQTIINPGDEVLISKPCWISYPELVTLYGGSPILVDCAEENEFKFDIDSLKKNLSDKTKAIVITSPNNPTGSVYNYDELKTIADFAKDNDLFIISDEIYEKLIYDGEKHISVASISEDAYNRTIVINGLSKTFAMTGWRLGYAAGNEKVIKVMSNIQSHTTSNANSITQYAAVKALAAAGNEIEAMVKEFDARRKYMVDRINNMKTISCVKPKGAFYVMINVSDLYSDKIKDSFMLSKILLDEAKIAVIPGAAFGDDRYIRLSYATSMENIKNGLDRLENFINNMK</sequence>
<dbReference type="CDD" id="cd00609">
    <property type="entry name" value="AAT_like"/>
    <property type="match status" value="1"/>
</dbReference>
<dbReference type="PRINTS" id="PR00753">
    <property type="entry name" value="ACCSYNTHASE"/>
</dbReference>
<organism evidence="8 9">
    <name type="scientific">Clostridium oryzae</name>
    <dbReference type="NCBI Taxonomy" id="1450648"/>
    <lineage>
        <taxon>Bacteria</taxon>
        <taxon>Bacillati</taxon>
        <taxon>Bacillota</taxon>
        <taxon>Clostridia</taxon>
        <taxon>Eubacteriales</taxon>
        <taxon>Clostridiaceae</taxon>
        <taxon>Clostridium</taxon>
    </lineage>
</organism>
<dbReference type="PROSITE" id="PS00105">
    <property type="entry name" value="AA_TRANSFER_CLASS_1"/>
    <property type="match status" value="1"/>
</dbReference>
<evidence type="ECO:0000313" key="9">
    <source>
        <dbReference type="Proteomes" id="UP000190080"/>
    </source>
</evidence>
<dbReference type="InterPro" id="IPR050596">
    <property type="entry name" value="AspAT/PAT-like"/>
</dbReference>
<dbReference type="FunFam" id="3.40.640.10:FF:000033">
    <property type="entry name" value="Aspartate aminotransferase"/>
    <property type="match status" value="1"/>
</dbReference>
<gene>
    <name evidence="8" type="ORF">CLORY_21310</name>
</gene>
<dbReference type="EC" id="2.6.1.-" evidence="6"/>
<keyword evidence="3 6" id="KW-0032">Aminotransferase</keyword>
<dbReference type="GO" id="GO:0008483">
    <property type="term" value="F:transaminase activity"/>
    <property type="evidence" value="ECO:0007669"/>
    <property type="project" value="UniProtKB-KW"/>
</dbReference>
<accession>A0A1V4IPV4</accession>
<dbReference type="AlphaFoldDB" id="A0A1V4IPV4"/>
<name>A0A1V4IPV4_9CLOT</name>
<evidence type="ECO:0000256" key="3">
    <source>
        <dbReference type="ARBA" id="ARBA00022576"/>
    </source>
</evidence>
<evidence type="ECO:0000313" key="8">
    <source>
        <dbReference type="EMBL" id="OPJ61825.1"/>
    </source>
</evidence>
<keyword evidence="4 6" id="KW-0808">Transferase</keyword>
<evidence type="ECO:0000256" key="6">
    <source>
        <dbReference type="RuleBase" id="RU000481"/>
    </source>
</evidence>
<dbReference type="PANTHER" id="PTHR46383">
    <property type="entry name" value="ASPARTATE AMINOTRANSFERASE"/>
    <property type="match status" value="1"/>
</dbReference>
<dbReference type="Gene3D" id="3.40.640.10">
    <property type="entry name" value="Type I PLP-dependent aspartate aminotransferase-like (Major domain)"/>
    <property type="match status" value="1"/>
</dbReference>
<dbReference type="GO" id="GO:0030170">
    <property type="term" value="F:pyridoxal phosphate binding"/>
    <property type="evidence" value="ECO:0007669"/>
    <property type="project" value="InterPro"/>
</dbReference>
<dbReference type="RefSeq" id="WP_079424095.1">
    <property type="nucleotide sequence ID" value="NZ_MZGV01000019.1"/>
</dbReference>
<evidence type="ECO:0000256" key="1">
    <source>
        <dbReference type="ARBA" id="ARBA00001933"/>
    </source>
</evidence>
<dbReference type="STRING" id="1450648.CLORY_21310"/>
<keyword evidence="9" id="KW-1185">Reference proteome</keyword>
<dbReference type="InterPro" id="IPR015424">
    <property type="entry name" value="PyrdxlP-dep_Trfase"/>
</dbReference>
<evidence type="ECO:0000256" key="4">
    <source>
        <dbReference type="ARBA" id="ARBA00022679"/>
    </source>
</evidence>
<dbReference type="InterPro" id="IPR004838">
    <property type="entry name" value="NHTrfase_class1_PyrdxlP-BS"/>
</dbReference>
<evidence type="ECO:0000256" key="2">
    <source>
        <dbReference type="ARBA" id="ARBA00007441"/>
    </source>
</evidence>
<proteinExistence type="inferred from homology"/>
<dbReference type="InterPro" id="IPR015422">
    <property type="entry name" value="PyrdxlP-dep_Trfase_small"/>
</dbReference>
<evidence type="ECO:0000256" key="5">
    <source>
        <dbReference type="ARBA" id="ARBA00022898"/>
    </source>
</evidence>
<dbReference type="EMBL" id="MZGV01000019">
    <property type="protein sequence ID" value="OPJ61825.1"/>
    <property type="molecule type" value="Genomic_DNA"/>
</dbReference>